<evidence type="ECO:0000313" key="8">
    <source>
        <dbReference type="EMBL" id="GGJ57082.1"/>
    </source>
</evidence>
<comment type="caution">
    <text evidence="8">The sequence shown here is derived from an EMBL/GenBank/DDBJ whole genome shotgun (WGS) entry which is preliminary data.</text>
</comment>
<dbReference type="GO" id="GO:0004674">
    <property type="term" value="F:protein serine/threonine kinase activity"/>
    <property type="evidence" value="ECO:0007669"/>
    <property type="project" value="UniProtKB-EC"/>
</dbReference>
<accession>A0A917P2Y7</accession>
<feature type="region of interest" description="Disordered" evidence="6">
    <location>
        <begin position="336"/>
        <end position="405"/>
    </location>
</feature>
<name>A0A917P2Y7_9ACTN</name>
<keyword evidence="4" id="KW-0418">Kinase</keyword>
<dbReference type="InterPro" id="IPR000719">
    <property type="entry name" value="Prot_kinase_dom"/>
</dbReference>
<evidence type="ECO:0000259" key="7">
    <source>
        <dbReference type="PROSITE" id="PS50011"/>
    </source>
</evidence>
<dbReference type="EMBL" id="BMMU01000026">
    <property type="protein sequence ID" value="GGJ57082.1"/>
    <property type="molecule type" value="Genomic_DNA"/>
</dbReference>
<dbReference type="InterPro" id="IPR050660">
    <property type="entry name" value="NEK_Ser/Thr_kinase"/>
</dbReference>
<dbReference type="GO" id="GO:0005524">
    <property type="term" value="F:ATP binding"/>
    <property type="evidence" value="ECO:0007669"/>
    <property type="project" value="UniProtKB-KW"/>
</dbReference>
<dbReference type="SUPFAM" id="SSF56112">
    <property type="entry name" value="Protein kinase-like (PK-like)"/>
    <property type="match status" value="1"/>
</dbReference>
<dbReference type="InterPro" id="IPR011009">
    <property type="entry name" value="Kinase-like_dom_sf"/>
</dbReference>
<dbReference type="EC" id="2.7.11.1" evidence="1"/>
<protein>
    <recommendedName>
        <fullName evidence="1">non-specific serine/threonine protein kinase</fullName>
        <ecNumber evidence="1">2.7.11.1</ecNumber>
    </recommendedName>
</protein>
<keyword evidence="5" id="KW-0067">ATP-binding</keyword>
<keyword evidence="3" id="KW-0547">Nucleotide-binding</keyword>
<reference evidence="8" key="2">
    <citation type="submission" date="2020-09" db="EMBL/GenBank/DDBJ databases">
        <authorList>
            <person name="Sun Q."/>
            <person name="Zhou Y."/>
        </authorList>
    </citation>
    <scope>NUCLEOTIDE SEQUENCE</scope>
    <source>
        <strain evidence="8">CGMCC 4.7272</strain>
    </source>
</reference>
<keyword evidence="2" id="KW-0808">Transferase</keyword>
<dbReference type="Proteomes" id="UP000625682">
    <property type="component" value="Unassembled WGS sequence"/>
</dbReference>
<reference evidence="8" key="1">
    <citation type="journal article" date="2014" name="Int. J. Syst. Evol. Microbiol.">
        <title>Complete genome sequence of Corynebacterium casei LMG S-19264T (=DSM 44701T), isolated from a smear-ripened cheese.</title>
        <authorList>
            <consortium name="US DOE Joint Genome Institute (JGI-PGF)"/>
            <person name="Walter F."/>
            <person name="Albersmeier A."/>
            <person name="Kalinowski J."/>
            <person name="Ruckert C."/>
        </authorList>
    </citation>
    <scope>NUCLEOTIDE SEQUENCE</scope>
    <source>
        <strain evidence="8">CGMCC 4.7272</strain>
    </source>
</reference>
<evidence type="ECO:0000313" key="9">
    <source>
        <dbReference type="Proteomes" id="UP000625682"/>
    </source>
</evidence>
<dbReference type="SMART" id="SM00220">
    <property type="entry name" value="S_TKc"/>
    <property type="match status" value="1"/>
</dbReference>
<feature type="domain" description="Protein kinase" evidence="7">
    <location>
        <begin position="18"/>
        <end position="267"/>
    </location>
</feature>
<evidence type="ECO:0000256" key="1">
    <source>
        <dbReference type="ARBA" id="ARBA00012513"/>
    </source>
</evidence>
<dbReference type="Pfam" id="PF00069">
    <property type="entry name" value="Pkinase"/>
    <property type="match status" value="1"/>
</dbReference>
<feature type="compositionally biased region" description="Pro residues" evidence="6">
    <location>
        <begin position="375"/>
        <end position="397"/>
    </location>
</feature>
<dbReference type="CDD" id="cd14014">
    <property type="entry name" value="STKc_PknB_like"/>
    <property type="match status" value="1"/>
</dbReference>
<evidence type="ECO:0000256" key="2">
    <source>
        <dbReference type="ARBA" id="ARBA00022679"/>
    </source>
</evidence>
<evidence type="ECO:0000256" key="6">
    <source>
        <dbReference type="SAM" id="MobiDB-lite"/>
    </source>
</evidence>
<gene>
    <name evidence="8" type="ORF">GCM10012282_62880</name>
</gene>
<keyword evidence="9" id="KW-1185">Reference proteome</keyword>
<evidence type="ECO:0000256" key="3">
    <source>
        <dbReference type="ARBA" id="ARBA00022741"/>
    </source>
</evidence>
<dbReference type="AlphaFoldDB" id="A0A917P2Y7"/>
<dbReference type="Gene3D" id="1.10.510.10">
    <property type="entry name" value="Transferase(Phosphotransferase) domain 1"/>
    <property type="match status" value="1"/>
</dbReference>
<dbReference type="Gene3D" id="3.30.200.20">
    <property type="entry name" value="Phosphorylase Kinase, domain 1"/>
    <property type="match status" value="1"/>
</dbReference>
<dbReference type="PANTHER" id="PTHR43671">
    <property type="entry name" value="SERINE/THREONINE-PROTEIN KINASE NEK"/>
    <property type="match status" value="1"/>
</dbReference>
<sequence>MAMVKAHVSTHELVAGRYRLLDVVDRETNRVSWYGEDTASERPVVLTQIQLPPDPREQTARRAIARVTRASEILGLVLPGRVAAVIDVVEEFGTLWTVAQWIDGTPLSELLERQGTFNYVRAARIALEVLDALEAAHREGIVHGELSPGQVFVRDQGPAVVTGFGLAGATSASRVGAPSYASPEQAHGARPDPSDDLWAVGALLYAMAEGRPPFRDRGRPDATLKAVDRLPLRSPVRAGPLAQVIQGLLRKSARERLTAPVARDALLRVIRDEPETSDEPVPSARLRGAGATVAARRAGRNLNRHGPRRIVLVGAALAAVTVAVLATTDNLPGIDASASGADTTPPVVAPVPSLPSTGGNTALPDRTPEPSTAPSAPPSPTPSAPPATSPAPAPTPTPSATGGTAEALPAGFRVYNAPEGFSVALPQGWKRLSEDVSPGNVAYRIVFGADDDPRTLTVTYSQRLRPDPVAVWRDDVEPGLKQADIGFQRIGAIRATTYRGRSAADMEWLSDVEGTRIRTLGRGFLTGENTGYSLRWTTPAADWNDTANRQALDAFLRTFRE</sequence>
<organism evidence="8 9">
    <name type="scientific">Streptomyces lacrimifluminis</name>
    <dbReference type="NCBI Taxonomy" id="1500077"/>
    <lineage>
        <taxon>Bacteria</taxon>
        <taxon>Bacillati</taxon>
        <taxon>Actinomycetota</taxon>
        <taxon>Actinomycetes</taxon>
        <taxon>Kitasatosporales</taxon>
        <taxon>Streptomycetaceae</taxon>
        <taxon>Streptomyces</taxon>
    </lineage>
</organism>
<dbReference type="PROSITE" id="PS50011">
    <property type="entry name" value="PROTEIN_KINASE_DOM"/>
    <property type="match status" value="1"/>
</dbReference>
<proteinExistence type="predicted"/>
<evidence type="ECO:0000256" key="5">
    <source>
        <dbReference type="ARBA" id="ARBA00022840"/>
    </source>
</evidence>
<evidence type="ECO:0000256" key="4">
    <source>
        <dbReference type="ARBA" id="ARBA00022777"/>
    </source>
</evidence>
<dbReference type="PANTHER" id="PTHR43671:SF13">
    <property type="entry name" value="SERINE_THREONINE-PROTEIN KINASE NEK2"/>
    <property type="match status" value="1"/>
</dbReference>